<keyword evidence="2" id="KW-1133">Transmembrane helix</keyword>
<name>A0A8J6AV82_9EUKA</name>
<evidence type="ECO:0000256" key="1">
    <source>
        <dbReference type="SAM" id="MobiDB-lite"/>
    </source>
</evidence>
<feature type="transmembrane region" description="Helical" evidence="2">
    <location>
        <begin position="14"/>
        <end position="37"/>
    </location>
</feature>
<feature type="transmembrane region" description="Helical" evidence="2">
    <location>
        <begin position="172"/>
        <end position="197"/>
    </location>
</feature>
<protein>
    <submittedName>
        <fullName evidence="3">Uncharacterized protein</fullName>
    </submittedName>
</protein>
<feature type="region of interest" description="Disordered" evidence="1">
    <location>
        <begin position="226"/>
        <end position="247"/>
    </location>
</feature>
<feature type="transmembrane region" description="Helical" evidence="2">
    <location>
        <begin position="132"/>
        <end position="152"/>
    </location>
</feature>
<gene>
    <name evidence="3" type="ORF">J8273_3485</name>
</gene>
<proteinExistence type="predicted"/>
<sequence length="264" mass="28243">MHCLAFTCSYYSSVIHATLFAVGTVVAVLGTALWLSVKTVVSLSKTESIISAAILCSFVPFCVILIHIASRYLWARGFEHMVRSLTQGPTTFDDWVLLMPPPDIHVTVLSHAAGIVVLLCVAQLIPIAGSIVVFIISSISLSVIWVAMVFSPQLSISATVEAACSALLYNPLYAVVICLVNIVEPLIILVPFAGLMFSPFAHSLTIVISCRILGMTIVDVRGTGEDTMADGDNSAQPPAEHSDAPWASTDEITVNPTEFTPLLV</sequence>
<keyword evidence="2" id="KW-0472">Membrane</keyword>
<accession>A0A8J6AV82</accession>
<evidence type="ECO:0000313" key="4">
    <source>
        <dbReference type="Proteomes" id="UP000717585"/>
    </source>
</evidence>
<dbReference type="Proteomes" id="UP000717585">
    <property type="component" value="Unassembled WGS sequence"/>
</dbReference>
<comment type="caution">
    <text evidence="3">The sequence shown here is derived from an EMBL/GenBank/DDBJ whole genome shotgun (WGS) entry which is preliminary data.</text>
</comment>
<evidence type="ECO:0000256" key="2">
    <source>
        <dbReference type="SAM" id="Phobius"/>
    </source>
</evidence>
<reference evidence="3" key="1">
    <citation type="submission" date="2021-05" db="EMBL/GenBank/DDBJ databases">
        <title>A free-living protist that lacks canonical eukaryotic 1 DNA replication and segregation systems.</title>
        <authorList>
            <person name="Salas-Leiva D.E."/>
            <person name="Tromer E.C."/>
            <person name="Curtis B.A."/>
            <person name="Jerlstrom-Hultqvist J."/>
            <person name="Kolisko M."/>
            <person name="Yi Z."/>
            <person name="Salas-Leiva J.S."/>
            <person name="Gallot-Lavallee L."/>
            <person name="Kops G.J.P.L."/>
            <person name="Archibald J.M."/>
            <person name="Simpson A.G.B."/>
            <person name="Roger A.J."/>
        </authorList>
    </citation>
    <scope>NUCLEOTIDE SEQUENCE</scope>
    <source>
        <strain evidence="3">BICM</strain>
    </source>
</reference>
<dbReference type="AlphaFoldDB" id="A0A8J6AV82"/>
<dbReference type="EMBL" id="JAHDYR010000025">
    <property type="protein sequence ID" value="KAG9393350.1"/>
    <property type="molecule type" value="Genomic_DNA"/>
</dbReference>
<keyword evidence="2" id="KW-0812">Transmembrane</keyword>
<organism evidence="3 4">
    <name type="scientific">Carpediemonas membranifera</name>
    <dbReference type="NCBI Taxonomy" id="201153"/>
    <lineage>
        <taxon>Eukaryota</taxon>
        <taxon>Metamonada</taxon>
        <taxon>Carpediemonas-like organisms</taxon>
        <taxon>Carpediemonas</taxon>
    </lineage>
</organism>
<feature type="transmembrane region" description="Helical" evidence="2">
    <location>
        <begin position="49"/>
        <end position="74"/>
    </location>
</feature>
<keyword evidence="4" id="KW-1185">Reference proteome</keyword>
<feature type="transmembrane region" description="Helical" evidence="2">
    <location>
        <begin position="104"/>
        <end position="125"/>
    </location>
</feature>
<evidence type="ECO:0000313" key="3">
    <source>
        <dbReference type="EMBL" id="KAG9393350.1"/>
    </source>
</evidence>